<keyword evidence="2" id="KW-1185">Reference proteome</keyword>
<dbReference type="EMBL" id="AAGK01000006">
    <property type="protein sequence ID" value="EAN30666.1"/>
    <property type="molecule type" value="Genomic_DNA"/>
</dbReference>
<reference evidence="1 2" key="1">
    <citation type="journal article" date="2005" name="Science">
        <title>Genome sequence of Theileria parva, a bovine pathogen that transforms lymphocytes.</title>
        <authorList>
            <person name="Gardner M.J."/>
            <person name="Bishop R."/>
            <person name="Shah T."/>
            <person name="de Villiers E.P."/>
            <person name="Carlton J.M."/>
            <person name="Hall N."/>
            <person name="Ren Q."/>
            <person name="Paulsen I.T."/>
            <person name="Pain A."/>
            <person name="Berriman M."/>
            <person name="Wilson R.J.M."/>
            <person name="Sato S."/>
            <person name="Ralph S.A."/>
            <person name="Mann D.J."/>
            <person name="Xiong Z."/>
            <person name="Shallom S.J."/>
            <person name="Weidman J."/>
            <person name="Jiang L."/>
            <person name="Lynn J."/>
            <person name="Weaver B."/>
            <person name="Shoaibi A."/>
            <person name="Domingo A.R."/>
            <person name="Wasawo D."/>
            <person name="Crabtree J."/>
            <person name="Wortman J.R."/>
            <person name="Haas B."/>
            <person name="Angiuoli S.V."/>
            <person name="Creasy T.H."/>
            <person name="Lu C."/>
            <person name="Suh B."/>
            <person name="Silva J.C."/>
            <person name="Utterback T.R."/>
            <person name="Feldblyum T.V."/>
            <person name="Pertea M."/>
            <person name="Allen J."/>
            <person name="Nierman W.C."/>
            <person name="Taracha E.L.N."/>
            <person name="Salzberg S.L."/>
            <person name="White O.R."/>
            <person name="Fitzhugh H.A."/>
            <person name="Morzaria S."/>
            <person name="Venter J.C."/>
            <person name="Fraser C.M."/>
            <person name="Nene V."/>
        </authorList>
    </citation>
    <scope>NUCLEOTIDE SEQUENCE [LARGE SCALE GENOMIC DNA]</scope>
    <source>
        <strain evidence="1 2">Muguga</strain>
    </source>
</reference>
<protein>
    <submittedName>
        <fullName evidence="1">Uncharacterized protein</fullName>
    </submittedName>
</protein>
<evidence type="ECO:0000313" key="1">
    <source>
        <dbReference type="EMBL" id="EAN30666.1"/>
    </source>
</evidence>
<dbReference type="GeneID" id="3499758"/>
<gene>
    <name evidence="1" type="ordered locus">TP03_0825</name>
</gene>
<evidence type="ECO:0000313" key="2">
    <source>
        <dbReference type="Proteomes" id="UP000001949"/>
    </source>
</evidence>
<dbReference type="eggNOG" id="ENOG502T2PR">
    <property type="taxonomic scope" value="Eukaryota"/>
</dbReference>
<comment type="caution">
    <text evidence="1">The sequence shown here is derived from an EMBL/GenBank/DDBJ whole genome shotgun (WGS) entry which is preliminary data.</text>
</comment>
<name>Q4MYL6_THEPA</name>
<proteinExistence type="predicted"/>
<dbReference type="InParanoid" id="Q4MYL6"/>
<dbReference type="STRING" id="5875.Q4MYL6"/>
<dbReference type="KEGG" id="tpv:TP03_0825"/>
<dbReference type="VEuPathDB" id="PiroplasmaDB:TpMuguga_03g00825"/>
<dbReference type="AlphaFoldDB" id="Q4MYL6"/>
<dbReference type="Proteomes" id="UP000001949">
    <property type="component" value="Unassembled WGS sequence"/>
</dbReference>
<organism evidence="1 2">
    <name type="scientific">Theileria parva</name>
    <name type="common">East coast fever infection agent</name>
    <dbReference type="NCBI Taxonomy" id="5875"/>
    <lineage>
        <taxon>Eukaryota</taxon>
        <taxon>Sar</taxon>
        <taxon>Alveolata</taxon>
        <taxon>Apicomplexa</taxon>
        <taxon>Aconoidasida</taxon>
        <taxon>Piroplasmida</taxon>
        <taxon>Theileriidae</taxon>
        <taxon>Theileria</taxon>
    </lineage>
</organism>
<sequence>MVDNQLTPLNLYFHTNKQEWRARYCELDLKKTKHFSCNRYGHNRSYFLATLYLTSIKLYQLPLTADDILSWFSIIKDFKSLDDTPQKVIPKSLTHNKPLDNKLLDNKLPHNKLPDNKLLDNKLLEKLMLDVRSKSMFECAVESVASREYVMGVTFPVPELCKQSICNEFNNLVSLLKCYKVEGDRGKPKPEPQTHNEQLTLQDLFSHVMNISHNPIYPFNTHTVDSMENTVDIVDTVDSVDTVEVGVENTVDSAATIDNTVDNSLDTIESTVDNSLDTVEDVAGAVGPNAVTEDISKLIQMNNKKYNKVYKLLNHFILKLRDSTEEFGPTCDNIPQDYEHIAAVDVDEEEISGLLKICKSNEEVIEEMSRGFRGNARYRNNTETFINTFNHLFKQDTFHNTQSYSNSVGSGDSVGGVESVSDDDVNSLQQYFRHNSLYNLTSFRVR</sequence>
<accession>Q4MYL6</accession>